<comment type="caution">
    <text evidence="1">The sequence shown here is derived from an EMBL/GenBank/DDBJ whole genome shotgun (WGS) entry which is preliminary data.</text>
</comment>
<accession>A0ACC0FN25</accession>
<protein>
    <submittedName>
        <fullName evidence="1">Uncharacterized protein</fullName>
    </submittedName>
</protein>
<proteinExistence type="predicted"/>
<organism evidence="1 2">
    <name type="scientific">Camellia lanceoleosa</name>
    <dbReference type="NCBI Taxonomy" id="1840588"/>
    <lineage>
        <taxon>Eukaryota</taxon>
        <taxon>Viridiplantae</taxon>
        <taxon>Streptophyta</taxon>
        <taxon>Embryophyta</taxon>
        <taxon>Tracheophyta</taxon>
        <taxon>Spermatophyta</taxon>
        <taxon>Magnoliopsida</taxon>
        <taxon>eudicotyledons</taxon>
        <taxon>Gunneridae</taxon>
        <taxon>Pentapetalae</taxon>
        <taxon>asterids</taxon>
        <taxon>Ericales</taxon>
        <taxon>Theaceae</taxon>
        <taxon>Camellia</taxon>
    </lineage>
</organism>
<reference evidence="1 2" key="1">
    <citation type="journal article" date="2022" name="Plant J.">
        <title>Chromosome-level genome of Camellia lanceoleosa provides a valuable resource for understanding genome evolution and self-incompatibility.</title>
        <authorList>
            <person name="Gong W."/>
            <person name="Xiao S."/>
            <person name="Wang L."/>
            <person name="Liao Z."/>
            <person name="Chang Y."/>
            <person name="Mo W."/>
            <person name="Hu G."/>
            <person name="Li W."/>
            <person name="Zhao G."/>
            <person name="Zhu H."/>
            <person name="Hu X."/>
            <person name="Ji K."/>
            <person name="Xiang X."/>
            <person name="Song Q."/>
            <person name="Yuan D."/>
            <person name="Jin S."/>
            <person name="Zhang L."/>
        </authorList>
    </citation>
    <scope>NUCLEOTIDE SEQUENCE [LARGE SCALE GENOMIC DNA]</scope>
    <source>
        <strain evidence="1">SQ_2022a</strain>
    </source>
</reference>
<sequence length="101" mass="11519">MILFQKMIQMSTIVTLARKKEIQSFQFIIVPKGEFVAHIELKALPDEESNVAQQIQEAEFILSDSRASEDWEEEDDADQESDATDYSHAALDNEIEELTAN</sequence>
<evidence type="ECO:0000313" key="2">
    <source>
        <dbReference type="Proteomes" id="UP001060215"/>
    </source>
</evidence>
<dbReference type="EMBL" id="CM045771">
    <property type="protein sequence ID" value="KAI7989507.1"/>
    <property type="molecule type" value="Genomic_DNA"/>
</dbReference>
<gene>
    <name evidence="1" type="ORF">LOK49_LG13G01531</name>
</gene>
<evidence type="ECO:0000313" key="1">
    <source>
        <dbReference type="EMBL" id="KAI7989507.1"/>
    </source>
</evidence>
<dbReference type="Proteomes" id="UP001060215">
    <property type="component" value="Chromosome 14"/>
</dbReference>
<keyword evidence="2" id="KW-1185">Reference proteome</keyword>
<name>A0ACC0FN25_9ERIC</name>